<sequence>MRSCGSTPALTVLAAYAPTLSYEEEKGEALFMDLEKLYRGNHAFTIGDFNVKIGLEECLSNFASGPTAYNGMNKGRGSPSSS</sequence>
<name>A0ABR1E670_NECAM</name>
<keyword evidence="2" id="KW-1185">Reference proteome</keyword>
<protein>
    <recommendedName>
        <fullName evidence="3">Endonuclease/exonuclease/phosphatase domain-containing protein</fullName>
    </recommendedName>
</protein>
<evidence type="ECO:0008006" key="3">
    <source>
        <dbReference type="Google" id="ProtNLM"/>
    </source>
</evidence>
<evidence type="ECO:0000313" key="2">
    <source>
        <dbReference type="Proteomes" id="UP001303046"/>
    </source>
</evidence>
<dbReference type="Proteomes" id="UP001303046">
    <property type="component" value="Unassembled WGS sequence"/>
</dbReference>
<dbReference type="EMBL" id="JAVFWL010000005">
    <property type="protein sequence ID" value="KAK6758195.1"/>
    <property type="molecule type" value="Genomic_DNA"/>
</dbReference>
<comment type="caution">
    <text evidence="1">The sequence shown here is derived from an EMBL/GenBank/DDBJ whole genome shotgun (WGS) entry which is preliminary data.</text>
</comment>
<organism evidence="1 2">
    <name type="scientific">Necator americanus</name>
    <name type="common">Human hookworm</name>
    <dbReference type="NCBI Taxonomy" id="51031"/>
    <lineage>
        <taxon>Eukaryota</taxon>
        <taxon>Metazoa</taxon>
        <taxon>Ecdysozoa</taxon>
        <taxon>Nematoda</taxon>
        <taxon>Chromadorea</taxon>
        <taxon>Rhabditida</taxon>
        <taxon>Rhabditina</taxon>
        <taxon>Rhabditomorpha</taxon>
        <taxon>Strongyloidea</taxon>
        <taxon>Ancylostomatidae</taxon>
        <taxon>Bunostominae</taxon>
        <taxon>Necator</taxon>
    </lineage>
</organism>
<evidence type="ECO:0000313" key="1">
    <source>
        <dbReference type="EMBL" id="KAK6758195.1"/>
    </source>
</evidence>
<reference evidence="1 2" key="1">
    <citation type="submission" date="2023-08" db="EMBL/GenBank/DDBJ databases">
        <title>A Necator americanus chromosomal reference genome.</title>
        <authorList>
            <person name="Ilik V."/>
            <person name="Petrzelkova K.J."/>
            <person name="Pardy F."/>
            <person name="Fuh T."/>
            <person name="Niatou-Singa F.S."/>
            <person name="Gouil Q."/>
            <person name="Baker L."/>
            <person name="Ritchie M.E."/>
            <person name="Jex A.R."/>
            <person name="Gazzola D."/>
            <person name="Li H."/>
            <person name="Toshio Fujiwara R."/>
            <person name="Zhan B."/>
            <person name="Aroian R.V."/>
            <person name="Pafco B."/>
            <person name="Schwarz E.M."/>
        </authorList>
    </citation>
    <scope>NUCLEOTIDE SEQUENCE [LARGE SCALE GENOMIC DNA]</scope>
    <source>
        <strain evidence="1 2">Aroian</strain>
        <tissue evidence="1">Whole animal</tissue>
    </source>
</reference>
<gene>
    <name evidence="1" type="primary">Necator_chrV.g20591</name>
    <name evidence="1" type="ORF">RB195_015798</name>
</gene>
<accession>A0ABR1E670</accession>
<proteinExistence type="predicted"/>